<sequence length="103" mass="11473">MTLLKDENEKRGGNAAELQCLAHFIGAKAEVFSVDLDVAHSELLNFFYVFLKAEMFAVCLLKELWAASIWPYNQMTPQLVEGRTEKYNGNVRGGSGTAELDNS</sequence>
<gene>
    <name evidence="1" type="ORF">RRG08_016207</name>
</gene>
<dbReference type="Proteomes" id="UP001283361">
    <property type="component" value="Unassembled WGS sequence"/>
</dbReference>
<dbReference type="AlphaFoldDB" id="A0AAE0ZPG2"/>
<dbReference type="EMBL" id="JAWDGP010003560">
    <property type="protein sequence ID" value="KAK3773104.1"/>
    <property type="molecule type" value="Genomic_DNA"/>
</dbReference>
<name>A0AAE0ZPG2_9GAST</name>
<proteinExistence type="predicted"/>
<keyword evidence="2" id="KW-1185">Reference proteome</keyword>
<evidence type="ECO:0000313" key="2">
    <source>
        <dbReference type="Proteomes" id="UP001283361"/>
    </source>
</evidence>
<accession>A0AAE0ZPG2</accession>
<comment type="caution">
    <text evidence="1">The sequence shown here is derived from an EMBL/GenBank/DDBJ whole genome shotgun (WGS) entry which is preliminary data.</text>
</comment>
<protein>
    <submittedName>
        <fullName evidence="1">Uncharacterized protein</fullName>
    </submittedName>
</protein>
<evidence type="ECO:0000313" key="1">
    <source>
        <dbReference type="EMBL" id="KAK3773104.1"/>
    </source>
</evidence>
<organism evidence="1 2">
    <name type="scientific">Elysia crispata</name>
    <name type="common">lettuce slug</name>
    <dbReference type="NCBI Taxonomy" id="231223"/>
    <lineage>
        <taxon>Eukaryota</taxon>
        <taxon>Metazoa</taxon>
        <taxon>Spiralia</taxon>
        <taxon>Lophotrochozoa</taxon>
        <taxon>Mollusca</taxon>
        <taxon>Gastropoda</taxon>
        <taxon>Heterobranchia</taxon>
        <taxon>Euthyneura</taxon>
        <taxon>Panpulmonata</taxon>
        <taxon>Sacoglossa</taxon>
        <taxon>Placobranchoidea</taxon>
        <taxon>Plakobranchidae</taxon>
        <taxon>Elysia</taxon>
    </lineage>
</organism>
<reference evidence="1" key="1">
    <citation type="journal article" date="2023" name="G3 (Bethesda)">
        <title>A reference genome for the long-term kleptoplast-retaining sea slug Elysia crispata morphotype clarki.</title>
        <authorList>
            <person name="Eastman K.E."/>
            <person name="Pendleton A.L."/>
            <person name="Shaikh M.A."/>
            <person name="Suttiyut T."/>
            <person name="Ogas R."/>
            <person name="Tomko P."/>
            <person name="Gavelis G."/>
            <person name="Widhalm J.R."/>
            <person name="Wisecaver J.H."/>
        </authorList>
    </citation>
    <scope>NUCLEOTIDE SEQUENCE</scope>
    <source>
        <strain evidence="1">ECLA1</strain>
    </source>
</reference>